<dbReference type="GO" id="GO:0007186">
    <property type="term" value="P:G protein-coupled receptor signaling pathway"/>
    <property type="evidence" value="ECO:0007669"/>
    <property type="project" value="InterPro"/>
</dbReference>
<dbReference type="InterPro" id="IPR001786">
    <property type="entry name" value="GPCR_3_mGluR4"/>
</dbReference>
<name>A0AAN8LUD1_9TELE</name>
<dbReference type="GO" id="GO:0016020">
    <property type="term" value="C:membrane"/>
    <property type="evidence" value="ECO:0007669"/>
    <property type="project" value="InterPro"/>
</dbReference>
<gene>
    <name evidence="1" type="ORF">J4Q44_G00100190</name>
</gene>
<reference evidence="1 2" key="1">
    <citation type="submission" date="2021-04" db="EMBL/GenBank/DDBJ databases">
        <authorList>
            <person name="De Guttry C."/>
            <person name="Zahm M."/>
            <person name="Klopp C."/>
            <person name="Cabau C."/>
            <person name="Louis A."/>
            <person name="Berthelot C."/>
            <person name="Parey E."/>
            <person name="Roest Crollius H."/>
            <person name="Montfort J."/>
            <person name="Robinson-Rechavi M."/>
            <person name="Bucao C."/>
            <person name="Bouchez O."/>
            <person name="Gislard M."/>
            <person name="Lluch J."/>
            <person name="Milhes M."/>
            <person name="Lampietro C."/>
            <person name="Lopez Roques C."/>
            <person name="Donnadieu C."/>
            <person name="Braasch I."/>
            <person name="Desvignes T."/>
            <person name="Postlethwait J."/>
            <person name="Bobe J."/>
            <person name="Wedekind C."/>
            <person name="Guiguen Y."/>
        </authorList>
    </citation>
    <scope>NUCLEOTIDE SEQUENCE [LARGE SCALE GENOMIC DNA]</scope>
    <source>
        <strain evidence="1">Cs_M1</strain>
        <tissue evidence="1">Blood</tissue>
    </source>
</reference>
<accession>A0AAN8LUD1</accession>
<keyword evidence="2" id="KW-1185">Reference proteome</keyword>
<evidence type="ECO:0000313" key="1">
    <source>
        <dbReference type="EMBL" id="KAK6318808.1"/>
    </source>
</evidence>
<dbReference type="PRINTS" id="PR01054">
    <property type="entry name" value="MTABOTROPC4R"/>
</dbReference>
<sequence length="77" mass="8754">MLYLPKVYVILRHPEQNVPKRTRSLKAVVTATTMSNKFNPKASLRPNGEAKTELCESLETQAFATKQTYISYSNHVI</sequence>
<evidence type="ECO:0000313" key="2">
    <source>
        <dbReference type="Proteomes" id="UP001356427"/>
    </source>
</evidence>
<comment type="caution">
    <text evidence="1">The sequence shown here is derived from an EMBL/GenBank/DDBJ whole genome shotgun (WGS) entry which is preliminary data.</text>
</comment>
<dbReference type="Proteomes" id="UP001356427">
    <property type="component" value="Unassembled WGS sequence"/>
</dbReference>
<protein>
    <submittedName>
        <fullName evidence="1">Uncharacterized protein</fullName>
    </submittedName>
</protein>
<dbReference type="EMBL" id="JAGTTL010000008">
    <property type="protein sequence ID" value="KAK6318808.1"/>
    <property type="molecule type" value="Genomic_DNA"/>
</dbReference>
<dbReference type="AlphaFoldDB" id="A0AAN8LUD1"/>
<proteinExistence type="predicted"/>
<organism evidence="1 2">
    <name type="scientific">Coregonus suidteri</name>
    <dbReference type="NCBI Taxonomy" id="861788"/>
    <lineage>
        <taxon>Eukaryota</taxon>
        <taxon>Metazoa</taxon>
        <taxon>Chordata</taxon>
        <taxon>Craniata</taxon>
        <taxon>Vertebrata</taxon>
        <taxon>Euteleostomi</taxon>
        <taxon>Actinopterygii</taxon>
        <taxon>Neopterygii</taxon>
        <taxon>Teleostei</taxon>
        <taxon>Protacanthopterygii</taxon>
        <taxon>Salmoniformes</taxon>
        <taxon>Salmonidae</taxon>
        <taxon>Coregoninae</taxon>
        <taxon>Coregonus</taxon>
    </lineage>
</organism>